<gene>
    <name evidence="2" type="ORF">AKJ09_01208</name>
</gene>
<keyword evidence="1" id="KW-0732">Signal</keyword>
<name>A0A0K1PN54_9BACT</name>
<dbReference type="EMBL" id="CP012333">
    <property type="protein sequence ID" value="AKU94544.1"/>
    <property type="molecule type" value="Genomic_DNA"/>
</dbReference>
<dbReference type="Proteomes" id="UP000064967">
    <property type="component" value="Chromosome"/>
</dbReference>
<dbReference type="KEGG" id="llu:AKJ09_01208"/>
<sequence length="218" mass="23278">MNAHPPSSTRRRLSRGAPFVLATSLVGLALVACSPDQAIEQANKGPKASAPAASASAAADAGAALAQPPLPRVEFAENDFVESDRNRDPFRSYASIFAPQENKHVTQNQRAVILGQYSIDELKLVAIVTGGEYPRAMVVDPGGKGWVIKRGDFVGRPEIVHTGGANGADYQLNWRVEKVRDGDVVLTREDPAQPGIPPASRVITLHPEAELAKDKLTD</sequence>
<organism evidence="2 3">
    <name type="scientific">Labilithrix luteola</name>
    <dbReference type="NCBI Taxonomy" id="1391654"/>
    <lineage>
        <taxon>Bacteria</taxon>
        <taxon>Pseudomonadati</taxon>
        <taxon>Myxococcota</taxon>
        <taxon>Polyangia</taxon>
        <taxon>Polyangiales</taxon>
        <taxon>Labilitrichaceae</taxon>
        <taxon>Labilithrix</taxon>
    </lineage>
</organism>
<dbReference type="STRING" id="1391654.AKJ09_01208"/>
<evidence type="ECO:0000313" key="3">
    <source>
        <dbReference type="Proteomes" id="UP000064967"/>
    </source>
</evidence>
<feature type="chain" id="PRO_5005465993" evidence="1">
    <location>
        <begin position="39"/>
        <end position="218"/>
    </location>
</feature>
<protein>
    <submittedName>
        <fullName evidence="2">Type IV pilus biogenesis protein PilP</fullName>
    </submittedName>
</protein>
<feature type="signal peptide" evidence="1">
    <location>
        <begin position="1"/>
        <end position="38"/>
    </location>
</feature>
<evidence type="ECO:0000256" key="1">
    <source>
        <dbReference type="SAM" id="SignalP"/>
    </source>
</evidence>
<dbReference type="Gene3D" id="2.30.30.830">
    <property type="match status" value="1"/>
</dbReference>
<dbReference type="AlphaFoldDB" id="A0A0K1PN54"/>
<dbReference type="OrthoDB" id="5519976at2"/>
<evidence type="ECO:0000313" key="2">
    <source>
        <dbReference type="EMBL" id="AKU94544.1"/>
    </source>
</evidence>
<keyword evidence="3" id="KW-1185">Reference proteome</keyword>
<dbReference type="RefSeq" id="WP_146646120.1">
    <property type="nucleotide sequence ID" value="NZ_CP012333.1"/>
</dbReference>
<reference evidence="2 3" key="1">
    <citation type="submission" date="2015-08" db="EMBL/GenBank/DDBJ databases">
        <authorList>
            <person name="Babu N.S."/>
            <person name="Beckwith C.J."/>
            <person name="Beseler K.G."/>
            <person name="Brison A."/>
            <person name="Carone J.V."/>
            <person name="Caskin T.P."/>
            <person name="Diamond M."/>
            <person name="Durham M.E."/>
            <person name="Foxe J.M."/>
            <person name="Go M."/>
            <person name="Henderson B.A."/>
            <person name="Jones I.B."/>
            <person name="McGettigan J.A."/>
            <person name="Micheletti S.J."/>
            <person name="Nasrallah M.E."/>
            <person name="Ortiz D."/>
            <person name="Piller C.R."/>
            <person name="Privatt S.R."/>
            <person name="Schneider S.L."/>
            <person name="Sharp S."/>
            <person name="Smith T.C."/>
            <person name="Stanton J.D."/>
            <person name="Ullery H.E."/>
            <person name="Wilson R.J."/>
            <person name="Serrano M.G."/>
            <person name="Buck G."/>
            <person name="Lee V."/>
            <person name="Wang Y."/>
            <person name="Carvalho R."/>
            <person name="Voegtly L."/>
            <person name="Shi R."/>
            <person name="Duckworth R."/>
            <person name="Johnson A."/>
            <person name="Loviza R."/>
            <person name="Walstead R."/>
            <person name="Shah Z."/>
            <person name="Kiflezghi M."/>
            <person name="Wade K."/>
            <person name="Ball S.L."/>
            <person name="Bradley K.W."/>
            <person name="Asai D.J."/>
            <person name="Bowman C.A."/>
            <person name="Russell D.A."/>
            <person name="Pope W.H."/>
            <person name="Jacobs-Sera D."/>
            <person name="Hendrix R.W."/>
            <person name="Hatfull G.F."/>
        </authorList>
    </citation>
    <scope>NUCLEOTIDE SEQUENCE [LARGE SCALE GENOMIC DNA]</scope>
    <source>
        <strain evidence="2 3">DSM 27648</strain>
    </source>
</reference>
<accession>A0A0K1PN54</accession>
<proteinExistence type="predicted"/>